<dbReference type="Proteomes" id="UP001314170">
    <property type="component" value="Unassembled WGS sequence"/>
</dbReference>
<keyword evidence="2" id="KW-0433">Leucine-rich repeat</keyword>
<keyword evidence="3" id="KW-0812">Transmembrane</keyword>
<evidence type="ECO:0000256" key="3">
    <source>
        <dbReference type="ARBA" id="ARBA00022692"/>
    </source>
</evidence>
<evidence type="ECO:0000313" key="11">
    <source>
        <dbReference type="EMBL" id="CAK7351461.1"/>
    </source>
</evidence>
<evidence type="ECO:0000313" key="12">
    <source>
        <dbReference type="Proteomes" id="UP001314170"/>
    </source>
</evidence>
<dbReference type="SUPFAM" id="SSF52058">
    <property type="entry name" value="L domain-like"/>
    <property type="match status" value="1"/>
</dbReference>
<evidence type="ECO:0000256" key="8">
    <source>
        <dbReference type="ARBA" id="ARBA00023170"/>
    </source>
</evidence>
<keyword evidence="8" id="KW-0675">Receptor</keyword>
<accession>A0AAV1SJ02</accession>
<dbReference type="InterPro" id="IPR046956">
    <property type="entry name" value="RLP23-like"/>
</dbReference>
<reference evidence="11 12" key="1">
    <citation type="submission" date="2024-01" db="EMBL/GenBank/DDBJ databases">
        <authorList>
            <person name="Waweru B."/>
        </authorList>
    </citation>
    <scope>NUCLEOTIDE SEQUENCE [LARGE SCALE GENOMIC DNA]</scope>
</reference>
<dbReference type="InterPro" id="IPR013210">
    <property type="entry name" value="LRR_N_plant-typ"/>
</dbReference>
<dbReference type="SUPFAM" id="SSF51419">
    <property type="entry name" value="PLP-binding barrel"/>
    <property type="match status" value="1"/>
</dbReference>
<dbReference type="PANTHER" id="PTHR48061">
    <property type="entry name" value="LEUCINE-RICH REPEAT RECEPTOR PROTEIN KINASE EMS1-LIKE-RELATED"/>
    <property type="match status" value="1"/>
</dbReference>
<organism evidence="11 12">
    <name type="scientific">Dovyalis caffra</name>
    <dbReference type="NCBI Taxonomy" id="77055"/>
    <lineage>
        <taxon>Eukaryota</taxon>
        <taxon>Viridiplantae</taxon>
        <taxon>Streptophyta</taxon>
        <taxon>Embryophyta</taxon>
        <taxon>Tracheophyta</taxon>
        <taxon>Spermatophyta</taxon>
        <taxon>Magnoliopsida</taxon>
        <taxon>eudicotyledons</taxon>
        <taxon>Gunneridae</taxon>
        <taxon>Pentapetalae</taxon>
        <taxon>rosids</taxon>
        <taxon>fabids</taxon>
        <taxon>Malpighiales</taxon>
        <taxon>Salicaceae</taxon>
        <taxon>Flacourtieae</taxon>
        <taxon>Dovyalis</taxon>
    </lineage>
</organism>
<evidence type="ECO:0000256" key="9">
    <source>
        <dbReference type="ARBA" id="ARBA00023180"/>
    </source>
</evidence>
<dbReference type="EMBL" id="CAWUPB010001184">
    <property type="protein sequence ID" value="CAK7351461.1"/>
    <property type="molecule type" value="Genomic_DNA"/>
</dbReference>
<proteinExistence type="predicted"/>
<keyword evidence="6" id="KW-1133">Transmembrane helix</keyword>
<comment type="caution">
    <text evidence="11">The sequence shown here is derived from an EMBL/GenBank/DDBJ whole genome shotgun (WGS) entry which is preliminary data.</text>
</comment>
<keyword evidence="4" id="KW-0732">Signal</keyword>
<dbReference type="Pfam" id="PF08263">
    <property type="entry name" value="LRRNT_2"/>
    <property type="match status" value="1"/>
</dbReference>
<keyword evidence="5" id="KW-0677">Repeat</keyword>
<comment type="subcellular location">
    <subcellularLocation>
        <location evidence="1">Membrane</location>
        <topology evidence="1">Single-pass type I membrane protein</topology>
    </subcellularLocation>
</comment>
<dbReference type="PANTHER" id="PTHR48061:SF2">
    <property type="entry name" value="RECEPTOR LIKE PROTEIN 30-LIKE"/>
    <property type="match status" value="1"/>
</dbReference>
<keyword evidence="7" id="KW-0472">Membrane</keyword>
<dbReference type="InterPro" id="IPR032675">
    <property type="entry name" value="LRR_dom_sf"/>
</dbReference>
<keyword evidence="12" id="KW-1185">Reference proteome</keyword>
<evidence type="ECO:0000256" key="2">
    <source>
        <dbReference type="ARBA" id="ARBA00022614"/>
    </source>
</evidence>
<dbReference type="Gene3D" id="3.80.10.10">
    <property type="entry name" value="Ribonuclease Inhibitor"/>
    <property type="match status" value="1"/>
</dbReference>
<sequence>MINILASSSTPPQADNQRSALALLHQNLMIIGDYSPEAELWDWDLKTDCCSWMGVVCNGDGLVTELVLFSPISATLKLKSPILEMVFQNLSFLVRVSLDDVGLSAQSSSWCEAISHLLPNLRVLSLSHCALSGPICSSLFTLPSLELPECVPNLDMVESVDDEKIANHLDRVVGNLGRKPLKVLVQVNTSVEECDLSSWLLIMVRVLAFDCNGVSYVHLQKEMICLDNILDWFVSQIIRDGFKDNNMKVDFVQYALLWWKSTISRRIYIVLRLDNGMNLFC</sequence>
<name>A0AAV1SJ02_9ROSI</name>
<evidence type="ECO:0000256" key="5">
    <source>
        <dbReference type="ARBA" id="ARBA00022737"/>
    </source>
</evidence>
<dbReference type="AlphaFoldDB" id="A0AAV1SJ02"/>
<evidence type="ECO:0000259" key="10">
    <source>
        <dbReference type="Pfam" id="PF08263"/>
    </source>
</evidence>
<keyword evidence="9" id="KW-0325">Glycoprotein</keyword>
<evidence type="ECO:0000256" key="7">
    <source>
        <dbReference type="ARBA" id="ARBA00023136"/>
    </source>
</evidence>
<evidence type="ECO:0000256" key="4">
    <source>
        <dbReference type="ARBA" id="ARBA00022729"/>
    </source>
</evidence>
<evidence type="ECO:0000256" key="6">
    <source>
        <dbReference type="ARBA" id="ARBA00022989"/>
    </source>
</evidence>
<evidence type="ECO:0000256" key="1">
    <source>
        <dbReference type="ARBA" id="ARBA00004479"/>
    </source>
</evidence>
<dbReference type="InterPro" id="IPR029066">
    <property type="entry name" value="PLP-binding_barrel"/>
</dbReference>
<protein>
    <recommendedName>
        <fullName evidence="10">Leucine-rich repeat-containing N-terminal plant-type domain-containing protein</fullName>
    </recommendedName>
</protein>
<dbReference type="GO" id="GO:0016020">
    <property type="term" value="C:membrane"/>
    <property type="evidence" value="ECO:0007669"/>
    <property type="project" value="UniProtKB-SubCell"/>
</dbReference>
<gene>
    <name evidence="11" type="ORF">DCAF_LOCUS23865</name>
</gene>
<dbReference type="Gene3D" id="3.20.20.10">
    <property type="entry name" value="Alanine racemase"/>
    <property type="match status" value="1"/>
</dbReference>
<feature type="domain" description="Leucine-rich repeat-containing N-terminal plant-type" evidence="10">
    <location>
        <begin position="36"/>
        <end position="58"/>
    </location>
</feature>